<dbReference type="EMBL" id="CM026421">
    <property type="protein sequence ID" value="KAG0593431.1"/>
    <property type="molecule type" value="Genomic_DNA"/>
</dbReference>
<evidence type="ECO:0000256" key="1">
    <source>
        <dbReference type="SAM" id="SignalP"/>
    </source>
</evidence>
<feature type="signal peptide" evidence="1">
    <location>
        <begin position="1"/>
        <end position="19"/>
    </location>
</feature>
<dbReference type="Proteomes" id="UP000822688">
    <property type="component" value="Chromosome 1"/>
</dbReference>
<evidence type="ECO:0000313" key="3">
    <source>
        <dbReference type="Proteomes" id="UP000822688"/>
    </source>
</evidence>
<dbReference type="AlphaFoldDB" id="A0A8T0JFJ1"/>
<accession>A0A8T0JFJ1</accession>
<proteinExistence type="predicted"/>
<evidence type="ECO:0008006" key="4">
    <source>
        <dbReference type="Google" id="ProtNLM"/>
    </source>
</evidence>
<keyword evidence="1" id="KW-0732">Signal</keyword>
<protein>
    <recommendedName>
        <fullName evidence="4">Secreted protein</fullName>
    </recommendedName>
</protein>
<sequence>MLQCCILVVSTIFYFKLHCIELCERSFSRNNVRLEIRVLMRFLNYHRPVLHTAKFSFKQALLKYIGKNLHQTFKHLNLTVVMKFRK</sequence>
<comment type="caution">
    <text evidence="2">The sequence shown here is derived from an EMBL/GenBank/DDBJ whole genome shotgun (WGS) entry which is preliminary data.</text>
</comment>
<keyword evidence="3" id="KW-1185">Reference proteome</keyword>
<gene>
    <name evidence="2" type="ORF">KC19_1G329600</name>
</gene>
<reference evidence="2" key="1">
    <citation type="submission" date="2020-06" db="EMBL/GenBank/DDBJ databases">
        <title>WGS assembly of Ceratodon purpureus strain R40.</title>
        <authorList>
            <person name="Carey S.B."/>
            <person name="Jenkins J."/>
            <person name="Shu S."/>
            <person name="Lovell J.T."/>
            <person name="Sreedasyam A."/>
            <person name="Maumus F."/>
            <person name="Tiley G.P."/>
            <person name="Fernandez-Pozo N."/>
            <person name="Barry K."/>
            <person name="Chen C."/>
            <person name="Wang M."/>
            <person name="Lipzen A."/>
            <person name="Daum C."/>
            <person name="Saski C.A."/>
            <person name="Payton A.C."/>
            <person name="Mcbreen J.C."/>
            <person name="Conrad R.E."/>
            <person name="Kollar L.M."/>
            <person name="Olsson S."/>
            <person name="Huttunen S."/>
            <person name="Landis J.B."/>
            <person name="Wickett N.J."/>
            <person name="Johnson M.G."/>
            <person name="Rensing S.A."/>
            <person name="Grimwood J."/>
            <person name="Schmutz J."/>
            <person name="Mcdaniel S.F."/>
        </authorList>
    </citation>
    <scope>NUCLEOTIDE SEQUENCE</scope>
    <source>
        <strain evidence="2">R40</strain>
    </source>
</reference>
<name>A0A8T0JFJ1_CERPU</name>
<feature type="chain" id="PRO_5035843048" description="Secreted protein" evidence="1">
    <location>
        <begin position="20"/>
        <end position="86"/>
    </location>
</feature>
<evidence type="ECO:0000313" key="2">
    <source>
        <dbReference type="EMBL" id="KAG0593431.1"/>
    </source>
</evidence>
<organism evidence="2 3">
    <name type="scientific">Ceratodon purpureus</name>
    <name type="common">Fire moss</name>
    <name type="synonym">Dicranum purpureum</name>
    <dbReference type="NCBI Taxonomy" id="3225"/>
    <lineage>
        <taxon>Eukaryota</taxon>
        <taxon>Viridiplantae</taxon>
        <taxon>Streptophyta</taxon>
        <taxon>Embryophyta</taxon>
        <taxon>Bryophyta</taxon>
        <taxon>Bryophytina</taxon>
        <taxon>Bryopsida</taxon>
        <taxon>Dicranidae</taxon>
        <taxon>Pseudoditrichales</taxon>
        <taxon>Ditrichaceae</taxon>
        <taxon>Ceratodon</taxon>
    </lineage>
</organism>